<keyword evidence="3" id="KW-1185">Reference proteome</keyword>
<accession>A0ABV5JYT1</accession>
<dbReference type="Proteomes" id="UP001589665">
    <property type="component" value="Unassembled WGS sequence"/>
</dbReference>
<feature type="domain" description="HU" evidence="1">
    <location>
        <begin position="3"/>
        <end position="48"/>
    </location>
</feature>
<organism evidence="2 3">
    <name type="scientific">Lutibacter litoralis</name>
    <dbReference type="NCBI Taxonomy" id="321268"/>
    <lineage>
        <taxon>Bacteria</taxon>
        <taxon>Pseudomonadati</taxon>
        <taxon>Bacteroidota</taxon>
        <taxon>Flavobacteriia</taxon>
        <taxon>Flavobacteriales</taxon>
        <taxon>Flavobacteriaceae</taxon>
        <taxon>Lutibacter</taxon>
    </lineage>
</organism>
<proteinExistence type="predicted"/>
<evidence type="ECO:0000259" key="1">
    <source>
        <dbReference type="Pfam" id="PF18291"/>
    </source>
</evidence>
<evidence type="ECO:0000313" key="2">
    <source>
        <dbReference type="EMBL" id="MFB9271513.1"/>
    </source>
</evidence>
<comment type="caution">
    <text evidence="2">The sequence shown here is derived from an EMBL/GenBank/DDBJ whole genome shotgun (WGS) entry which is preliminary data.</text>
</comment>
<evidence type="ECO:0000313" key="3">
    <source>
        <dbReference type="Proteomes" id="UP001589665"/>
    </source>
</evidence>
<dbReference type="RefSeq" id="WP_229714434.1">
    <property type="nucleotide sequence ID" value="NZ_BMNS01000005.1"/>
</dbReference>
<protein>
    <recommendedName>
        <fullName evidence="1">HU domain-containing protein</fullName>
    </recommendedName>
</protein>
<sequence length="64" mass="7132">MMQVVSTGVVNLDQISYQISKECTLSKVDVKMVLYALGEKSQFHLEGEKIPFKFSAFGSIKTMA</sequence>
<gene>
    <name evidence="2" type="ORF">ACFFT3_06395</name>
</gene>
<dbReference type="Pfam" id="PF18291">
    <property type="entry name" value="HU-HIG"/>
    <property type="match status" value="1"/>
</dbReference>
<dbReference type="InterPro" id="IPR041607">
    <property type="entry name" value="HU-HIG"/>
</dbReference>
<dbReference type="EMBL" id="JBHMDX010000006">
    <property type="protein sequence ID" value="MFB9271513.1"/>
    <property type="molecule type" value="Genomic_DNA"/>
</dbReference>
<reference evidence="2 3" key="1">
    <citation type="submission" date="2024-09" db="EMBL/GenBank/DDBJ databases">
        <authorList>
            <person name="Sun Q."/>
            <person name="Mori K."/>
        </authorList>
    </citation>
    <scope>NUCLEOTIDE SEQUENCE [LARGE SCALE GENOMIC DNA]</scope>
    <source>
        <strain evidence="2 3">JCM 13034</strain>
    </source>
</reference>
<name>A0ABV5JYT1_9FLAO</name>